<gene>
    <name evidence="1" type="ORF">CA163_25995</name>
</gene>
<dbReference type="Proteomes" id="UP000214596">
    <property type="component" value="Unassembled WGS sequence"/>
</dbReference>
<name>A0A227J4T6_VIBPH</name>
<dbReference type="STRING" id="670.ACZ92_06195"/>
<reference evidence="1 2" key="1">
    <citation type="journal article" date="2017" name="Appl. Environ. Microbiol.">
        <title>Parallel evolution of two clades of a major Atlantic endemic Vibrio parahaemolyticus pathogen lineage by independent acquisition of related pathogenicity islands.</title>
        <authorList>
            <person name="Xu F."/>
            <person name="Gonzalez-Escalona N."/>
            <person name="Drees K.P."/>
            <person name="Sebra R.P."/>
            <person name="Cooper V.S."/>
            <person name="Jones S.H."/>
            <person name="Whistler C.A."/>
        </authorList>
    </citation>
    <scope>NUCLEOTIDE SEQUENCE [LARGE SCALE GENOMIC DNA]</scope>
    <source>
        <strain evidence="1 2">MAVP-3</strain>
    </source>
</reference>
<proteinExistence type="predicted"/>
<feature type="non-terminal residue" evidence="1">
    <location>
        <position position="91"/>
    </location>
</feature>
<sequence length="91" mass="10079">MAIRFSQLAVQGHTTTLSIDEWAIDNNDSWGIFSAEGDIGSLLGDLLCGELKPTQGTLDLGELKVAQVSLSEQQRLLERELEKDDTDFLDR</sequence>
<dbReference type="AlphaFoldDB" id="A0A227J4T6"/>
<dbReference type="EMBL" id="NIXT01002733">
    <property type="protein sequence ID" value="OXE29932.1"/>
    <property type="molecule type" value="Genomic_DNA"/>
</dbReference>
<protein>
    <submittedName>
        <fullName evidence="1">ABC transporter</fullName>
    </submittedName>
</protein>
<organism evidence="1 2">
    <name type="scientific">Vibrio parahaemolyticus</name>
    <dbReference type="NCBI Taxonomy" id="670"/>
    <lineage>
        <taxon>Bacteria</taxon>
        <taxon>Pseudomonadati</taxon>
        <taxon>Pseudomonadota</taxon>
        <taxon>Gammaproteobacteria</taxon>
        <taxon>Vibrionales</taxon>
        <taxon>Vibrionaceae</taxon>
        <taxon>Vibrio</taxon>
    </lineage>
</organism>
<evidence type="ECO:0000313" key="1">
    <source>
        <dbReference type="EMBL" id="OXE29932.1"/>
    </source>
</evidence>
<comment type="caution">
    <text evidence="1">The sequence shown here is derived from an EMBL/GenBank/DDBJ whole genome shotgun (WGS) entry which is preliminary data.</text>
</comment>
<evidence type="ECO:0000313" key="2">
    <source>
        <dbReference type="Proteomes" id="UP000214596"/>
    </source>
</evidence>
<accession>A0A227J4T6</accession>